<evidence type="ECO:0000313" key="4">
    <source>
        <dbReference type="Proteomes" id="UP000236959"/>
    </source>
</evidence>
<reference evidence="3 4" key="1">
    <citation type="submission" date="2018-01" db="EMBL/GenBank/DDBJ databases">
        <title>Genomic Encyclopedia of Archaeal and Bacterial Type Strains, Phase II (KMG-II): from individual species to whole genera.</title>
        <authorList>
            <person name="Goeker M."/>
        </authorList>
    </citation>
    <scope>NUCLEOTIDE SEQUENCE [LARGE SCALE GENOMIC DNA]</scope>
    <source>
        <strain evidence="3 4">DSM 17023</strain>
    </source>
</reference>
<dbReference type="Gene3D" id="1.20.58.430">
    <property type="entry name" value="Type IV secretion system, VirB5-domain"/>
    <property type="match status" value="1"/>
</dbReference>
<dbReference type="AlphaFoldDB" id="A0A2S3UJE0"/>
<feature type="signal peptide" evidence="2">
    <location>
        <begin position="1"/>
        <end position="25"/>
    </location>
</feature>
<dbReference type="Proteomes" id="UP000236959">
    <property type="component" value="Unassembled WGS sequence"/>
</dbReference>
<proteinExistence type="predicted"/>
<evidence type="ECO:0008006" key="5">
    <source>
        <dbReference type="Google" id="ProtNLM"/>
    </source>
</evidence>
<feature type="coiled-coil region" evidence="1">
    <location>
        <begin position="35"/>
        <end position="62"/>
    </location>
</feature>
<dbReference type="OrthoDB" id="7357843at2"/>
<feature type="chain" id="PRO_5015540228" description="Type IV secretion system protein VirB5" evidence="2">
    <location>
        <begin position="26"/>
        <end position="273"/>
    </location>
</feature>
<dbReference type="EMBL" id="PPCN01000021">
    <property type="protein sequence ID" value="POF27828.1"/>
    <property type="molecule type" value="Genomic_DNA"/>
</dbReference>
<sequence>MARKTLISALAGLLLASSIVEPAHAAMAVIDVKGIGEMQKQLANMKEQLGTLKSQLDTAKESLSVVTDQLKVVQDVKGIADETLSSIGELGNLSIPSLNFQSLASSVSGDMACLIPDYKQLMPSIKFDEVDFGSICERGNAYKSGLVATPQSLTEGTWEEKANVQKSVHENRIATITDATVKGLAQSDEAHETAVKTLETAQEYKSAGEGAQTVNARLQVLIELEVAQLVATAQTNQILAQMLKIQASDALNNGVPVMSEIAEERKYNEEGAE</sequence>
<keyword evidence="4" id="KW-1185">Reference proteome</keyword>
<evidence type="ECO:0000313" key="3">
    <source>
        <dbReference type="EMBL" id="POF27828.1"/>
    </source>
</evidence>
<keyword evidence="2" id="KW-0732">Signal</keyword>
<keyword evidence="1" id="KW-0175">Coiled coil</keyword>
<dbReference type="RefSeq" id="WP_103225581.1">
    <property type="nucleotide sequence ID" value="NZ_PPCN01000021.1"/>
</dbReference>
<comment type="caution">
    <text evidence="3">The sequence shown here is derived from an EMBL/GenBank/DDBJ whole genome shotgun (WGS) entry which is preliminary data.</text>
</comment>
<dbReference type="InterPro" id="IPR023220">
    <property type="entry name" value="T4SS_VirB5-domain"/>
</dbReference>
<accession>A0A2S3UJE0</accession>
<evidence type="ECO:0000256" key="1">
    <source>
        <dbReference type="SAM" id="Coils"/>
    </source>
</evidence>
<protein>
    <recommendedName>
        <fullName evidence="5">Type IV secretion system protein VirB5</fullName>
    </recommendedName>
</protein>
<gene>
    <name evidence="3" type="ORF">CLV41_12154</name>
</gene>
<evidence type="ECO:0000256" key="2">
    <source>
        <dbReference type="SAM" id="SignalP"/>
    </source>
</evidence>
<name>A0A2S3UJE0_9HYPH</name>
<organism evidence="3 4">
    <name type="scientific">Roseibium marinum</name>
    <dbReference type="NCBI Taxonomy" id="281252"/>
    <lineage>
        <taxon>Bacteria</taxon>
        <taxon>Pseudomonadati</taxon>
        <taxon>Pseudomonadota</taxon>
        <taxon>Alphaproteobacteria</taxon>
        <taxon>Hyphomicrobiales</taxon>
        <taxon>Stappiaceae</taxon>
        <taxon>Roseibium</taxon>
    </lineage>
</organism>